<evidence type="ECO:0000313" key="2">
    <source>
        <dbReference type="EMBL" id="KAG5462615.1"/>
    </source>
</evidence>
<gene>
    <name evidence="2" type="ORF">BJ554DRAFT_4417</name>
</gene>
<dbReference type="AlphaFoldDB" id="A0A8H8A0C1"/>
<dbReference type="EMBL" id="JAEFCI010001890">
    <property type="protein sequence ID" value="KAG5462615.1"/>
    <property type="molecule type" value="Genomic_DNA"/>
</dbReference>
<proteinExistence type="predicted"/>
<keyword evidence="3" id="KW-1185">Reference proteome</keyword>
<name>A0A8H8A0C1_9FUNG</name>
<feature type="region of interest" description="Disordered" evidence="1">
    <location>
        <begin position="1"/>
        <end position="94"/>
    </location>
</feature>
<accession>A0A8H8A0C1</accession>
<protein>
    <submittedName>
        <fullName evidence="2">Uncharacterized protein</fullName>
    </submittedName>
</protein>
<sequence length="122" mass="12519">MLSSPSLTSSAHSSTTSSNSSYPRSTGSPSSSSSRPPRLGGKGGGGGARSPSRRRPSRRGNAAPPAGVVGANLSCRAGGSVRRDGSEAEPASGSRGLWAILLVHKARRARLQRSIRRKHVSC</sequence>
<feature type="compositionally biased region" description="Low complexity" evidence="1">
    <location>
        <begin position="1"/>
        <end position="39"/>
    </location>
</feature>
<reference evidence="2 3" key="1">
    <citation type="journal article" name="Sci. Rep.">
        <title>Genome-scale phylogenetic analyses confirm Olpidium as the closest living zoosporic fungus to the non-flagellated, terrestrial fungi.</title>
        <authorList>
            <person name="Chang Y."/>
            <person name="Rochon D."/>
            <person name="Sekimoto S."/>
            <person name="Wang Y."/>
            <person name="Chovatia M."/>
            <person name="Sandor L."/>
            <person name="Salamov A."/>
            <person name="Grigoriev I.V."/>
            <person name="Stajich J.E."/>
            <person name="Spatafora J.W."/>
        </authorList>
    </citation>
    <scope>NUCLEOTIDE SEQUENCE [LARGE SCALE GENOMIC DNA]</scope>
    <source>
        <strain evidence="2">S191</strain>
    </source>
</reference>
<dbReference type="Proteomes" id="UP000673691">
    <property type="component" value="Unassembled WGS sequence"/>
</dbReference>
<organism evidence="2 3">
    <name type="scientific">Olpidium bornovanus</name>
    <dbReference type="NCBI Taxonomy" id="278681"/>
    <lineage>
        <taxon>Eukaryota</taxon>
        <taxon>Fungi</taxon>
        <taxon>Fungi incertae sedis</taxon>
        <taxon>Olpidiomycota</taxon>
        <taxon>Olpidiomycotina</taxon>
        <taxon>Olpidiomycetes</taxon>
        <taxon>Olpidiales</taxon>
        <taxon>Olpidiaceae</taxon>
        <taxon>Olpidium</taxon>
    </lineage>
</organism>
<feature type="compositionally biased region" description="Low complexity" evidence="1">
    <location>
        <begin position="59"/>
        <end position="72"/>
    </location>
</feature>
<evidence type="ECO:0000313" key="3">
    <source>
        <dbReference type="Proteomes" id="UP000673691"/>
    </source>
</evidence>
<comment type="caution">
    <text evidence="2">The sequence shown here is derived from an EMBL/GenBank/DDBJ whole genome shotgun (WGS) entry which is preliminary data.</text>
</comment>
<evidence type="ECO:0000256" key="1">
    <source>
        <dbReference type="SAM" id="MobiDB-lite"/>
    </source>
</evidence>